<dbReference type="InterPro" id="IPR051138">
    <property type="entry name" value="PIM_Ser/Thr_kinase"/>
</dbReference>
<comment type="similarity">
    <text evidence="2">Belongs to the protein kinase superfamily. CAMK Ser/Thr protein kinase family. PIM subfamily.</text>
</comment>
<keyword evidence="4" id="KW-0723">Serine/threonine-protein kinase</keyword>
<keyword evidence="13" id="KW-1185">Reference proteome</keyword>
<evidence type="ECO:0000256" key="3">
    <source>
        <dbReference type="ARBA" id="ARBA00012513"/>
    </source>
</evidence>
<evidence type="ECO:0000313" key="13">
    <source>
        <dbReference type="Proteomes" id="UP000053537"/>
    </source>
</evidence>
<dbReference type="GO" id="GO:0005737">
    <property type="term" value="C:cytoplasm"/>
    <property type="evidence" value="ECO:0007669"/>
    <property type="project" value="TreeGrafter"/>
</dbReference>
<protein>
    <recommendedName>
        <fullName evidence="3">non-specific serine/threonine protein kinase</fullName>
        <ecNumber evidence="3">2.7.11.1</ecNumber>
    </recommendedName>
</protein>
<organism evidence="12 13">
    <name type="scientific">Acanthisitta chloris</name>
    <name type="common">rifleman</name>
    <dbReference type="NCBI Taxonomy" id="57068"/>
    <lineage>
        <taxon>Eukaryota</taxon>
        <taxon>Metazoa</taxon>
        <taxon>Chordata</taxon>
        <taxon>Craniata</taxon>
        <taxon>Vertebrata</taxon>
        <taxon>Euteleostomi</taxon>
        <taxon>Archelosauria</taxon>
        <taxon>Archosauria</taxon>
        <taxon>Dinosauria</taxon>
        <taxon>Saurischia</taxon>
        <taxon>Theropoda</taxon>
        <taxon>Coelurosauria</taxon>
        <taxon>Aves</taxon>
        <taxon>Neognathae</taxon>
        <taxon>Neoaves</taxon>
        <taxon>Telluraves</taxon>
        <taxon>Australaves</taxon>
        <taxon>Passeriformes</taxon>
        <taxon>Acanthisittidae</taxon>
        <taxon>Acanthisitta</taxon>
    </lineage>
</organism>
<dbReference type="PROSITE" id="PS50011">
    <property type="entry name" value="PROTEIN_KINASE_DOM"/>
    <property type="match status" value="1"/>
</dbReference>
<dbReference type="GO" id="GO:0004674">
    <property type="term" value="F:protein serine/threonine kinase activity"/>
    <property type="evidence" value="ECO:0007669"/>
    <property type="project" value="UniProtKB-KW"/>
</dbReference>
<evidence type="ECO:0000256" key="8">
    <source>
        <dbReference type="ARBA" id="ARBA00022840"/>
    </source>
</evidence>
<dbReference type="PANTHER" id="PTHR22984:SF25">
    <property type="entry name" value="PROTEIN KINASE DOMAIN-CONTAINING PROTEIN"/>
    <property type="match status" value="1"/>
</dbReference>
<dbReference type="Proteomes" id="UP000053537">
    <property type="component" value="Unassembled WGS sequence"/>
</dbReference>
<comment type="subcellular location">
    <subcellularLocation>
        <location evidence="1">Host cell</location>
    </subcellularLocation>
</comment>
<dbReference type="GO" id="GO:0043657">
    <property type="term" value="C:host cell"/>
    <property type="evidence" value="ECO:0007669"/>
    <property type="project" value="UniProtKB-SubCell"/>
</dbReference>
<dbReference type="SUPFAM" id="SSF56112">
    <property type="entry name" value="Protein kinase-like (PK-like)"/>
    <property type="match status" value="1"/>
</dbReference>
<dbReference type="EC" id="2.7.11.1" evidence="3"/>
<dbReference type="Gene3D" id="1.10.510.10">
    <property type="entry name" value="Transferase(Phosphotransferase) domain 1"/>
    <property type="match status" value="1"/>
</dbReference>
<comment type="catalytic activity">
    <reaction evidence="9">
        <text>L-threonyl-[protein] + ATP = O-phospho-L-threonyl-[protein] + ADP + H(+)</text>
        <dbReference type="Rhea" id="RHEA:46608"/>
        <dbReference type="Rhea" id="RHEA-COMP:11060"/>
        <dbReference type="Rhea" id="RHEA-COMP:11605"/>
        <dbReference type="ChEBI" id="CHEBI:15378"/>
        <dbReference type="ChEBI" id="CHEBI:30013"/>
        <dbReference type="ChEBI" id="CHEBI:30616"/>
        <dbReference type="ChEBI" id="CHEBI:61977"/>
        <dbReference type="ChEBI" id="CHEBI:456216"/>
        <dbReference type="EC" id="2.7.11.1"/>
    </reaction>
</comment>
<evidence type="ECO:0000256" key="10">
    <source>
        <dbReference type="ARBA" id="ARBA00048679"/>
    </source>
</evidence>
<dbReference type="EMBL" id="KK828831">
    <property type="protein sequence ID" value="KFP74861.1"/>
    <property type="molecule type" value="Genomic_DNA"/>
</dbReference>
<name>A0A091NCA6_9PASS</name>
<dbReference type="PANTHER" id="PTHR22984">
    <property type="entry name" value="SERINE/THREONINE-PROTEIN KINASE PIM"/>
    <property type="match status" value="1"/>
</dbReference>
<feature type="domain" description="Protein kinase" evidence="11">
    <location>
        <begin position="1"/>
        <end position="87"/>
    </location>
</feature>
<reference evidence="12 13" key="1">
    <citation type="submission" date="2014-04" db="EMBL/GenBank/DDBJ databases">
        <title>Genome evolution of avian class.</title>
        <authorList>
            <person name="Zhang G."/>
            <person name="Li C."/>
        </authorList>
    </citation>
    <scope>NUCLEOTIDE SEQUENCE [LARGE SCALE GENOMIC DNA]</scope>
    <source>
        <strain evidence="12">BGI_N310</strain>
    </source>
</reference>
<evidence type="ECO:0000256" key="9">
    <source>
        <dbReference type="ARBA" id="ARBA00047899"/>
    </source>
</evidence>
<evidence type="ECO:0000256" key="7">
    <source>
        <dbReference type="ARBA" id="ARBA00022777"/>
    </source>
</evidence>
<evidence type="ECO:0000256" key="4">
    <source>
        <dbReference type="ARBA" id="ARBA00022527"/>
    </source>
</evidence>
<evidence type="ECO:0000259" key="11">
    <source>
        <dbReference type="PROSITE" id="PS50011"/>
    </source>
</evidence>
<gene>
    <name evidence="12" type="ORF">N310_08347</name>
</gene>
<evidence type="ECO:0000256" key="6">
    <source>
        <dbReference type="ARBA" id="ARBA00022741"/>
    </source>
</evidence>
<dbReference type="InterPro" id="IPR011009">
    <property type="entry name" value="Kinase-like_dom_sf"/>
</dbReference>
<evidence type="ECO:0000256" key="1">
    <source>
        <dbReference type="ARBA" id="ARBA00004340"/>
    </source>
</evidence>
<evidence type="ECO:0000256" key="5">
    <source>
        <dbReference type="ARBA" id="ARBA00022679"/>
    </source>
</evidence>
<keyword evidence="7 12" id="KW-0418">Kinase</keyword>
<keyword evidence="5" id="KW-0808">Transferase</keyword>
<sequence>PIEMPEYSPPEQILFHSCCGHLAIIWSLGSLLCDMACGDLPFNADEDIVQGQLSFPPRVSQGGVPECLSIHSLDRLSLEDFFKHSWL</sequence>
<accession>A0A091NCA6</accession>
<dbReference type="InterPro" id="IPR000719">
    <property type="entry name" value="Prot_kinase_dom"/>
</dbReference>
<keyword evidence="6" id="KW-0547">Nucleotide-binding</keyword>
<feature type="non-terminal residue" evidence="12">
    <location>
        <position position="1"/>
    </location>
</feature>
<comment type="catalytic activity">
    <reaction evidence="10">
        <text>L-seryl-[protein] + ATP = O-phospho-L-seryl-[protein] + ADP + H(+)</text>
        <dbReference type="Rhea" id="RHEA:17989"/>
        <dbReference type="Rhea" id="RHEA-COMP:9863"/>
        <dbReference type="Rhea" id="RHEA-COMP:11604"/>
        <dbReference type="ChEBI" id="CHEBI:15378"/>
        <dbReference type="ChEBI" id="CHEBI:29999"/>
        <dbReference type="ChEBI" id="CHEBI:30616"/>
        <dbReference type="ChEBI" id="CHEBI:83421"/>
        <dbReference type="ChEBI" id="CHEBI:456216"/>
        <dbReference type="EC" id="2.7.11.1"/>
    </reaction>
</comment>
<dbReference type="AlphaFoldDB" id="A0A091NCA6"/>
<evidence type="ECO:0000256" key="2">
    <source>
        <dbReference type="ARBA" id="ARBA00005505"/>
    </source>
</evidence>
<keyword evidence="8" id="KW-0067">ATP-binding</keyword>
<proteinExistence type="inferred from homology"/>
<dbReference type="GO" id="GO:0005524">
    <property type="term" value="F:ATP binding"/>
    <property type="evidence" value="ECO:0007669"/>
    <property type="project" value="UniProtKB-KW"/>
</dbReference>
<evidence type="ECO:0000313" key="12">
    <source>
        <dbReference type="EMBL" id="KFP74861.1"/>
    </source>
</evidence>
<feature type="non-terminal residue" evidence="12">
    <location>
        <position position="87"/>
    </location>
</feature>